<dbReference type="STRING" id="35525.A0A0P5ZVU3"/>
<keyword evidence="8" id="KW-1133">Transmembrane helix</keyword>
<feature type="compositionally biased region" description="Polar residues" evidence="7">
    <location>
        <begin position="936"/>
        <end position="953"/>
    </location>
</feature>
<evidence type="ECO:0000256" key="4">
    <source>
        <dbReference type="ARBA" id="ARBA00022729"/>
    </source>
</evidence>
<dbReference type="InterPro" id="IPR056609">
    <property type="entry name" value="Elapor1-like_3rd"/>
</dbReference>
<feature type="transmembrane region" description="Helical" evidence="8">
    <location>
        <begin position="894"/>
        <end position="918"/>
    </location>
</feature>
<dbReference type="Gene3D" id="2.70.130.10">
    <property type="entry name" value="Mannose-6-phosphate receptor binding domain"/>
    <property type="match status" value="1"/>
</dbReference>
<dbReference type="SUPFAM" id="SSF57184">
    <property type="entry name" value="Growth factor receptor domain"/>
    <property type="match status" value="2"/>
</dbReference>
<accession>A0A0P5ZVU3</accession>
<keyword evidence="8" id="KW-0472">Membrane</keyword>
<dbReference type="InterPro" id="IPR056610">
    <property type="entry name" value="Elapor1/2_TNFR-like"/>
</dbReference>
<dbReference type="SUPFAM" id="SSF50911">
    <property type="entry name" value="Mannose 6-phosphate receptor domain"/>
    <property type="match status" value="1"/>
</dbReference>
<dbReference type="InterPro" id="IPR056608">
    <property type="entry name" value="Elapor1/2_GBD"/>
</dbReference>
<dbReference type="EMBL" id="LRGB01001361">
    <property type="protein sequence ID" value="KZS12591.1"/>
    <property type="molecule type" value="Genomic_DNA"/>
</dbReference>
<dbReference type="GO" id="GO:0005886">
    <property type="term" value="C:plasma membrane"/>
    <property type="evidence" value="ECO:0007669"/>
    <property type="project" value="UniProtKB-SubCell"/>
</dbReference>
<feature type="chain" id="PRO_5013463210" evidence="9">
    <location>
        <begin position="25"/>
        <end position="1019"/>
    </location>
</feature>
<proteinExistence type="inferred from homology"/>
<evidence type="ECO:0000256" key="9">
    <source>
        <dbReference type="SAM" id="SignalP"/>
    </source>
</evidence>
<reference evidence="10 11" key="1">
    <citation type="submission" date="2016-03" db="EMBL/GenBank/DDBJ databases">
        <title>EvidentialGene: Evidence-directed Construction of Genes on Genomes.</title>
        <authorList>
            <person name="Gilbert D.G."/>
            <person name="Choi J.-H."/>
            <person name="Mockaitis K."/>
            <person name="Colbourne J."/>
            <person name="Pfrender M."/>
        </authorList>
    </citation>
    <scope>NUCLEOTIDE SEQUENCE [LARGE SCALE GENOMIC DNA]</scope>
    <source>
        <strain evidence="10 11">Xinb3</strain>
        <tissue evidence="10">Complete organism</tissue>
    </source>
</reference>
<dbReference type="Gene3D" id="2.10.50.10">
    <property type="entry name" value="Tumor Necrosis Factor Receptor, subunit A, domain 2"/>
    <property type="match status" value="1"/>
</dbReference>
<dbReference type="PROSITE" id="PS51914">
    <property type="entry name" value="MRH"/>
    <property type="match status" value="1"/>
</dbReference>
<evidence type="ECO:0000256" key="2">
    <source>
        <dbReference type="ARBA" id="ARBA00007627"/>
    </source>
</evidence>
<feature type="region of interest" description="Disordered" evidence="7">
    <location>
        <begin position="276"/>
        <end position="296"/>
    </location>
</feature>
<name>A0A0P5ZVU3_9CRUS</name>
<comment type="caution">
    <text evidence="10">The sequence shown here is derived from an EMBL/GenBank/DDBJ whole genome shotgun (WGS) entry which is preliminary data.</text>
</comment>
<feature type="region of interest" description="Disordered" evidence="7">
    <location>
        <begin position="936"/>
        <end position="956"/>
    </location>
</feature>
<dbReference type="PANTHER" id="PTHR22727">
    <property type="entry name" value="PROTEIN CBG13728"/>
    <property type="match status" value="1"/>
</dbReference>
<keyword evidence="3" id="KW-1003">Cell membrane</keyword>
<comment type="subcellular location">
    <subcellularLocation>
        <location evidence="1">Cell membrane</location>
        <topology evidence="1">Single-pass type I membrane protein</topology>
    </subcellularLocation>
</comment>
<dbReference type="Proteomes" id="UP000076858">
    <property type="component" value="Unassembled WGS sequence"/>
</dbReference>
<dbReference type="Pfam" id="PF23032">
    <property type="entry name" value="GBD_ELAPOR1-like_3rd"/>
    <property type="match status" value="1"/>
</dbReference>
<evidence type="ECO:0000256" key="7">
    <source>
        <dbReference type="SAM" id="MobiDB-lite"/>
    </source>
</evidence>
<gene>
    <name evidence="10" type="ORF">APZ42_022747</name>
</gene>
<keyword evidence="4 9" id="KW-0732">Signal</keyword>
<dbReference type="InterPro" id="IPR044865">
    <property type="entry name" value="MRH_dom"/>
</dbReference>
<protein>
    <submittedName>
        <fullName evidence="10">Uncharacterized protein</fullName>
    </submittedName>
</protein>
<dbReference type="InterPro" id="IPR056607">
    <property type="entry name" value="Elapor1/2_MRH"/>
</dbReference>
<dbReference type="OrthoDB" id="439917at2759"/>
<dbReference type="SMART" id="SM01411">
    <property type="entry name" value="Ephrin_rec_like"/>
    <property type="match status" value="3"/>
</dbReference>
<comment type="similarity">
    <text evidence="2">Belongs to the ELAPOR family.</text>
</comment>
<evidence type="ECO:0000313" key="11">
    <source>
        <dbReference type="Proteomes" id="UP000076858"/>
    </source>
</evidence>
<keyword evidence="8" id="KW-0812">Transmembrane</keyword>
<keyword evidence="11" id="KW-1185">Reference proteome</keyword>
<evidence type="ECO:0000256" key="3">
    <source>
        <dbReference type="ARBA" id="ARBA00022475"/>
    </source>
</evidence>
<dbReference type="Pfam" id="PF23091">
    <property type="entry name" value="TNFR_ELAPOR1_6th"/>
    <property type="match status" value="1"/>
</dbReference>
<evidence type="ECO:0000256" key="8">
    <source>
        <dbReference type="SAM" id="Phobius"/>
    </source>
</evidence>
<evidence type="ECO:0000256" key="1">
    <source>
        <dbReference type="ARBA" id="ARBA00004251"/>
    </source>
</evidence>
<dbReference type="InterPro" id="IPR039181">
    <property type="entry name" value="Elapor1/2"/>
</dbReference>
<feature type="signal peptide" evidence="9">
    <location>
        <begin position="1"/>
        <end position="24"/>
    </location>
</feature>
<keyword evidence="5" id="KW-1015">Disulfide bond</keyword>
<dbReference type="Pfam" id="PF23087">
    <property type="entry name" value="MRH_ELAPOR1_9th"/>
    <property type="match status" value="1"/>
</dbReference>
<dbReference type="InterPro" id="IPR009030">
    <property type="entry name" value="Growth_fac_rcpt_cys_sf"/>
</dbReference>
<dbReference type="AlphaFoldDB" id="A0A0P5ZVU3"/>
<evidence type="ECO:0000256" key="5">
    <source>
        <dbReference type="ARBA" id="ARBA00023157"/>
    </source>
</evidence>
<feature type="compositionally biased region" description="Polar residues" evidence="7">
    <location>
        <begin position="286"/>
        <end position="296"/>
    </location>
</feature>
<evidence type="ECO:0000313" key="10">
    <source>
        <dbReference type="EMBL" id="KZS12591.1"/>
    </source>
</evidence>
<dbReference type="InterPro" id="IPR009011">
    <property type="entry name" value="Man6P_isomerase_rcpt-bd_dom_sf"/>
</dbReference>
<keyword evidence="6" id="KW-0325">Glycoprotein</keyword>
<evidence type="ECO:0000256" key="6">
    <source>
        <dbReference type="ARBA" id="ARBA00023180"/>
    </source>
</evidence>
<sequence>MAGYYYSTSLLLLVCIGISSRTIADNLPTCQPRDFHYELTECDQTAAGGRWRVSVPTAGVCTGGAPNAPVRLQDCSLTCKSGEYFDLELLQCHDCPPGTYSLGGMVRHEIWDQLPDGFSVLVEPLTSRSSFSMLERERSFTNCSKSEWQTRGDYIAFPGGSCVATLVYTVRLIQAGALRYTYQYPDDDTIFEFQAQNELCQSVSSGGDEIRWPTVTEEGKWRTSKSIQLPAGLNVLQWKAMGISGRHQTKPLLIKSIEVSGVADPAVSTGCTPCRNGTHAPGPRSRQCQDCPTDSYSGRGATQCTRCDVKTSYASPGSGRCHKRPPCTQNDYFEVHSACDERNNTLVTYQWVEPRTCRDDLPSSAKLPSGAERRKCPPCNPGMQMDYTTGTCRFCPSGSISDGIRPCRSCPPSTAPNTGFQFIWWSALPGVMSSRCMSLEGYTGTGCTTAAAWLTSGDHLRTGHGHAPDSYLILSLKIDKGFRAGRGTVSFTFQLDCEGDCQFVFMQSSPAKGISVIQTWSGRAPKQHFSYSIPQNGSYTFNWAFQKQAWSDDAILPYSATGVQRLRLFDTDSARIDNINVTNTMEGGASVCLPCAQGADASGCIACPPGHYTEASTTRCQPCPANTVVLDPGVVGRSACVNCGPGLISADGKTCTTDCTPTVNGTRYDLRKIGSTFHEVRGSLLFTASGMQYFHVFNISLCGKVPVNCANNITFQSEGEPKSVKALVCRTTLIPSQSLDASGGSSPLSTQSVTLGDHLLGITNQAQFGDTRVLEEFYNSKDLHVFFGTPTATKSCPKGRTTTVTLRCDADQPGAGQVTLPSRCPDGTCDGCHFHFLWSSSTVCPICGAQDIKVVKSECIAGEQNVHYLAPKYCLMADDVPVTKKVPCSTEIPFVVQLIIMGCVGTAILLCLTVFICWKRNRRLEYKYSRLARQRSSTPCSSSGNETTSSLKDNGNECETELVAAESCALDDDEDEEDEVSVTVPMKSFGLVNKIRSMTAYKSESGSPFETIQLTEAQS</sequence>
<dbReference type="PANTHER" id="PTHR22727:SF15">
    <property type="entry name" value="MRH DOMAIN-CONTAINING PROTEIN"/>
    <property type="match status" value="1"/>
</dbReference>
<organism evidence="10 11">
    <name type="scientific">Daphnia magna</name>
    <dbReference type="NCBI Taxonomy" id="35525"/>
    <lineage>
        <taxon>Eukaryota</taxon>
        <taxon>Metazoa</taxon>
        <taxon>Ecdysozoa</taxon>
        <taxon>Arthropoda</taxon>
        <taxon>Crustacea</taxon>
        <taxon>Branchiopoda</taxon>
        <taxon>Diplostraca</taxon>
        <taxon>Cladocera</taxon>
        <taxon>Anomopoda</taxon>
        <taxon>Daphniidae</taxon>
        <taxon>Daphnia</taxon>
    </lineage>
</organism>
<dbReference type="Pfam" id="PF23031">
    <property type="entry name" value="GBD_ELAPOR1"/>
    <property type="match status" value="1"/>
</dbReference>